<dbReference type="Proteomes" id="UP000237350">
    <property type="component" value="Unassembled WGS sequence"/>
</dbReference>
<evidence type="ECO:0008006" key="9">
    <source>
        <dbReference type="Google" id="ProtNLM"/>
    </source>
</evidence>
<protein>
    <recommendedName>
        <fullName evidence="9">Chemotaxis protein</fullName>
    </recommendedName>
</protein>
<dbReference type="RefSeq" id="WP_103680696.1">
    <property type="nucleotide sequence ID" value="NZ_LPWH01000110.1"/>
</dbReference>
<feature type="transmembrane region" description="Helical" evidence="4">
    <location>
        <begin position="290"/>
        <end position="313"/>
    </location>
</feature>
<sequence length="606" mass="65569">MKTITIKGRVVLAVTTGIILLGGINVALTVQRAYQQMNTATQERVHEVRESFSTLLNEQFSSLSLVVETLLQDDVLITAFAERNREEVAARHAELFDRMVNHFGVAQYQFHLPPATSFYRFHAPQVFDDDLSAFRATVVEANRSRQPVVGLEVGRGGVGVRIVYPVFRDGAHQGSVEVGGSINAIVQSLQSTFGIEYALGIDPEVFEQAGRLAAGTDDVLNRSVQYYHFSSDDARTAAEADRHAGGTVRIGARRYVIDTVELSDYRDRPVGHILVMVETTAMLRALERDIFASVMISAMVMMLVLGAVVVISVRSMRPLGTAIDLTRRVSAGDYTMKIDHSREDEAGAVLNALGSMIGELRRIIRTIRSISDGVARGSGELSQAAAAVADGASRQASSIEEISASMEEMDSVIRQTAENSRHTEEIAKASASSAGAGEEALKETVENMRGIADRVSIIDDIARNTNLLALNAAIEAARAGELGKGFAVVAGEIRKLAERSQKAAAEIMAMTSRSVETAENTGRLFEKLIPEIHHTAQLVQEIHSAAGEQQSGVSEITRAIGELDQVIQRNAAHAEELSGTAESLADQSRDLAATVRVFKLGDQDDR</sequence>
<dbReference type="GO" id="GO:0007165">
    <property type="term" value="P:signal transduction"/>
    <property type="evidence" value="ECO:0007669"/>
    <property type="project" value="UniProtKB-KW"/>
</dbReference>
<comment type="similarity">
    <text evidence="2">Belongs to the methyl-accepting chemotaxis (MCP) protein family.</text>
</comment>
<reference evidence="8" key="1">
    <citation type="submission" date="2015-12" db="EMBL/GenBank/DDBJ databases">
        <authorList>
            <person name="Lodha T.D."/>
            <person name="Chintalapati S."/>
            <person name="Chintalapati V.R."/>
            <person name="Sravanthi T."/>
        </authorList>
    </citation>
    <scope>NUCLEOTIDE SEQUENCE [LARGE SCALE GENOMIC DNA]</scope>
    <source>
        <strain evidence="8">JC133</strain>
    </source>
</reference>
<evidence type="ECO:0000313" key="8">
    <source>
        <dbReference type="Proteomes" id="UP000237350"/>
    </source>
</evidence>
<keyword evidence="8" id="KW-1185">Reference proteome</keyword>
<dbReference type="GO" id="GO:0006935">
    <property type="term" value="P:chemotaxis"/>
    <property type="evidence" value="ECO:0007669"/>
    <property type="project" value="UniProtKB-KW"/>
</dbReference>
<keyword evidence="3" id="KW-0807">Transducer</keyword>
<dbReference type="OrthoDB" id="332024at2"/>
<feature type="domain" description="HAMP" evidence="6">
    <location>
        <begin position="313"/>
        <end position="365"/>
    </location>
</feature>
<dbReference type="SMART" id="SM00304">
    <property type="entry name" value="HAMP"/>
    <property type="match status" value="1"/>
</dbReference>
<dbReference type="GO" id="GO:0005886">
    <property type="term" value="C:plasma membrane"/>
    <property type="evidence" value="ECO:0007669"/>
    <property type="project" value="TreeGrafter"/>
</dbReference>
<keyword evidence="1" id="KW-0145">Chemotaxis</keyword>
<dbReference type="SMART" id="SM00283">
    <property type="entry name" value="MA"/>
    <property type="match status" value="1"/>
</dbReference>
<dbReference type="InterPro" id="IPR029151">
    <property type="entry name" value="Sensor-like_sf"/>
</dbReference>
<evidence type="ECO:0000259" key="5">
    <source>
        <dbReference type="PROSITE" id="PS50111"/>
    </source>
</evidence>
<dbReference type="PRINTS" id="PR00260">
    <property type="entry name" value="CHEMTRNSDUCR"/>
</dbReference>
<keyword evidence="4" id="KW-0472">Membrane</keyword>
<evidence type="ECO:0000259" key="6">
    <source>
        <dbReference type="PROSITE" id="PS50885"/>
    </source>
</evidence>
<dbReference type="InterPro" id="IPR003660">
    <property type="entry name" value="HAMP_dom"/>
</dbReference>
<dbReference type="SUPFAM" id="SSF103190">
    <property type="entry name" value="Sensory domain-like"/>
    <property type="match status" value="1"/>
</dbReference>
<feature type="domain" description="Methyl-accepting transducer" evidence="5">
    <location>
        <begin position="370"/>
        <end position="585"/>
    </location>
</feature>
<dbReference type="InterPro" id="IPR029150">
    <property type="entry name" value="dCache_3"/>
</dbReference>
<evidence type="ECO:0000313" key="7">
    <source>
        <dbReference type="EMBL" id="POQ99197.1"/>
    </source>
</evidence>
<dbReference type="InterPro" id="IPR004090">
    <property type="entry name" value="Chemotax_Me-accpt_rcpt"/>
</dbReference>
<dbReference type="PROSITE" id="PS50885">
    <property type="entry name" value="HAMP"/>
    <property type="match status" value="1"/>
</dbReference>
<dbReference type="EMBL" id="LPWH01000110">
    <property type="protein sequence ID" value="POQ99197.1"/>
    <property type="molecule type" value="Genomic_DNA"/>
</dbReference>
<gene>
    <name evidence="7" type="ORF">AU468_10620</name>
</gene>
<dbReference type="Pfam" id="PF00015">
    <property type="entry name" value="MCPsignal"/>
    <property type="match status" value="1"/>
</dbReference>
<keyword evidence="4" id="KW-1133">Transmembrane helix</keyword>
<dbReference type="SUPFAM" id="SSF58104">
    <property type="entry name" value="Methyl-accepting chemotaxis protein (MCP) signaling domain"/>
    <property type="match status" value="1"/>
</dbReference>
<dbReference type="CDD" id="cd06225">
    <property type="entry name" value="HAMP"/>
    <property type="match status" value="1"/>
</dbReference>
<keyword evidence="4" id="KW-0812">Transmembrane</keyword>
<evidence type="ECO:0000256" key="2">
    <source>
        <dbReference type="ARBA" id="ARBA00029447"/>
    </source>
</evidence>
<dbReference type="AlphaFoldDB" id="A0A2S4JI22"/>
<evidence type="ECO:0000256" key="1">
    <source>
        <dbReference type="ARBA" id="ARBA00022500"/>
    </source>
</evidence>
<comment type="caution">
    <text evidence="7">The sequence shown here is derived from an EMBL/GenBank/DDBJ whole genome shotgun (WGS) entry which is preliminary data.</text>
</comment>
<dbReference type="Pfam" id="PF00672">
    <property type="entry name" value="HAMP"/>
    <property type="match status" value="1"/>
</dbReference>
<dbReference type="InterPro" id="IPR051310">
    <property type="entry name" value="MCP_chemotaxis"/>
</dbReference>
<evidence type="ECO:0000256" key="4">
    <source>
        <dbReference type="SAM" id="Phobius"/>
    </source>
</evidence>
<organism evidence="7 8">
    <name type="scientific">Alkalispirochaeta sphaeroplastigenens</name>
    <dbReference type="NCBI Taxonomy" id="1187066"/>
    <lineage>
        <taxon>Bacteria</taxon>
        <taxon>Pseudomonadati</taxon>
        <taxon>Spirochaetota</taxon>
        <taxon>Spirochaetia</taxon>
        <taxon>Spirochaetales</taxon>
        <taxon>Spirochaetaceae</taxon>
        <taxon>Alkalispirochaeta</taxon>
    </lineage>
</organism>
<dbReference type="PROSITE" id="PS50111">
    <property type="entry name" value="CHEMOTAXIS_TRANSDUC_2"/>
    <property type="match status" value="1"/>
</dbReference>
<dbReference type="GO" id="GO:0004888">
    <property type="term" value="F:transmembrane signaling receptor activity"/>
    <property type="evidence" value="ECO:0007669"/>
    <property type="project" value="InterPro"/>
</dbReference>
<name>A0A2S4JI22_9SPIO</name>
<evidence type="ECO:0000256" key="3">
    <source>
        <dbReference type="PROSITE-ProRule" id="PRU00284"/>
    </source>
</evidence>
<dbReference type="Pfam" id="PF14827">
    <property type="entry name" value="dCache_3"/>
    <property type="match status" value="1"/>
</dbReference>
<dbReference type="InterPro" id="IPR004089">
    <property type="entry name" value="MCPsignal_dom"/>
</dbReference>
<dbReference type="PANTHER" id="PTHR43531:SF11">
    <property type="entry name" value="METHYL-ACCEPTING CHEMOTAXIS PROTEIN 3"/>
    <property type="match status" value="1"/>
</dbReference>
<proteinExistence type="inferred from homology"/>
<dbReference type="Gene3D" id="1.10.287.950">
    <property type="entry name" value="Methyl-accepting chemotaxis protein"/>
    <property type="match status" value="1"/>
</dbReference>
<dbReference type="PANTHER" id="PTHR43531">
    <property type="entry name" value="PROTEIN ICFG"/>
    <property type="match status" value="1"/>
</dbReference>
<accession>A0A2S4JI22</accession>